<accession>A0AAU9VBL2</accession>
<name>A0AAU9VBL2_EUPED</name>
<evidence type="ECO:0000313" key="1">
    <source>
        <dbReference type="EMBL" id="CAH2108729.1"/>
    </source>
</evidence>
<dbReference type="EMBL" id="CAKOGL010000031">
    <property type="protein sequence ID" value="CAH2108729.1"/>
    <property type="molecule type" value="Genomic_DNA"/>
</dbReference>
<dbReference type="Proteomes" id="UP001153954">
    <property type="component" value="Unassembled WGS sequence"/>
</dbReference>
<organism evidence="1 2">
    <name type="scientific">Euphydryas editha</name>
    <name type="common">Edith's checkerspot</name>
    <dbReference type="NCBI Taxonomy" id="104508"/>
    <lineage>
        <taxon>Eukaryota</taxon>
        <taxon>Metazoa</taxon>
        <taxon>Ecdysozoa</taxon>
        <taxon>Arthropoda</taxon>
        <taxon>Hexapoda</taxon>
        <taxon>Insecta</taxon>
        <taxon>Pterygota</taxon>
        <taxon>Neoptera</taxon>
        <taxon>Endopterygota</taxon>
        <taxon>Lepidoptera</taxon>
        <taxon>Glossata</taxon>
        <taxon>Ditrysia</taxon>
        <taxon>Papilionoidea</taxon>
        <taxon>Nymphalidae</taxon>
        <taxon>Nymphalinae</taxon>
        <taxon>Euphydryas</taxon>
    </lineage>
</organism>
<keyword evidence="2" id="KW-1185">Reference proteome</keyword>
<evidence type="ECO:0000313" key="2">
    <source>
        <dbReference type="Proteomes" id="UP001153954"/>
    </source>
</evidence>
<reference evidence="1" key="1">
    <citation type="submission" date="2022-03" db="EMBL/GenBank/DDBJ databases">
        <authorList>
            <person name="Tunstrom K."/>
        </authorList>
    </citation>
    <scope>NUCLEOTIDE SEQUENCE</scope>
</reference>
<proteinExistence type="predicted"/>
<sequence>MKTNLKVRIIPEDEDNDDDDDMKITLGASDLLDRQTAITFCGRSQKELALGQKKNDFTLSTKRLATL</sequence>
<gene>
    <name evidence="1" type="ORF">EEDITHA_LOCUS22637</name>
</gene>
<comment type="caution">
    <text evidence="1">The sequence shown here is derived from an EMBL/GenBank/DDBJ whole genome shotgun (WGS) entry which is preliminary data.</text>
</comment>
<dbReference type="AlphaFoldDB" id="A0AAU9VBL2"/>
<protein>
    <submittedName>
        <fullName evidence="1">Uncharacterized protein</fullName>
    </submittedName>
</protein>